<feature type="compositionally biased region" description="Polar residues" evidence="1">
    <location>
        <begin position="604"/>
        <end position="617"/>
    </location>
</feature>
<dbReference type="OrthoDB" id="4083297at2759"/>
<evidence type="ECO:0000256" key="1">
    <source>
        <dbReference type="SAM" id="MobiDB-lite"/>
    </source>
</evidence>
<name>A0A9P7VE68_9ASCO</name>
<protein>
    <recommendedName>
        <fullName evidence="2">PH-like domain-containing protein</fullName>
    </recommendedName>
</protein>
<dbReference type="AlphaFoldDB" id="A0A9P7VE68"/>
<feature type="region of interest" description="Disordered" evidence="1">
    <location>
        <begin position="487"/>
        <end position="522"/>
    </location>
</feature>
<evidence type="ECO:0000313" key="4">
    <source>
        <dbReference type="Proteomes" id="UP000790833"/>
    </source>
</evidence>
<feature type="region of interest" description="Disordered" evidence="1">
    <location>
        <begin position="593"/>
        <end position="619"/>
    </location>
</feature>
<dbReference type="InterPro" id="IPR058189">
    <property type="entry name" value="PH-like_ascomyc"/>
</dbReference>
<dbReference type="Pfam" id="PF25409">
    <property type="entry name" value="PH_33"/>
    <property type="match status" value="1"/>
</dbReference>
<feature type="region of interest" description="Disordered" evidence="1">
    <location>
        <begin position="395"/>
        <end position="435"/>
    </location>
</feature>
<sequence>MVSSDLFTSVILTLAKSESEYTNSLVEMMATIQPTRGCSLSPVVRGLAMKNKKLSNLIHGYRIDNNEPDTIDTVDSFKVFVNNFLLWLDSDYLTLLHNYSSALFQLEQPLNLQLFAKPIQNCEHYIKFLDSCVDILRNPFVVETMSERKSQLTQALQQFNSQLESKVFSMISFENVQSYGAASSSAIVDKVSSFFSLDHIVERSGNEKFYLTHDRRQVACELVLLDFINTRLENYNALAILQIPANENEPRSLLYPPFRVNELSACLSNSKIILKPIDFVSVYDSPSFNENVCELILESIEPKALITWFKKLSTIFPVERNSSPIREKLISSATSSPVKMSGLGINLMSDCNNSAVDDDELSELGSPSVIKSNKSFADEQSTSSPLSQLQQKFDKGGHNNNSIADLQPPMIFSHGPRSNSFSGTSMHSIDSTPSEQDRANNLMAKTLSNNSLSHLESVIQSVNKLSLDTEDVSSKHHSAVAPIEYASPESRTHNDADALSPPKVLHQPYSSTNRPHFASVPDLNMKKPSLYKLNDGSEIDISNFGKSYIPSFASQSMADLSKPPIKLNNTELCKKKSFFSLFSKKSYKDTSKKAKPTAVESKKQQIQQVNRTPSPIKNDNVAAIDPLSGKGAFSLPSPFAIPNSDSMYFVKSRAGSSASLANDSSSPTGVATDLNISKELKDLINNSEDYYTSPLESNIKVSRWRSKSGQWVMLATDSSKMWLKISVNYALNKSWIIAFKETLELDPLEGENDEDGQLVDKPVLLLEIGDLTMLRRSGALDLQIQTLNPIINERMLVIIRSKSGSFIEELHLKLNELITQMSNKIRSSANRSMTTASRISSKSTLNSMAVDGLTSNSTTLTSINSTVFDKDTKLKALSPYRENTSLLVDQIDNFEVINKPRNNKLILLNEMPIRLQKQMESYESISNPSTWKIISMYSLTVYLISDMETNTDYYNLQLKNLSGDGKPDLSWLIECSNIWNRFQRLGKAGLLVNSSANEYYMLECKGKKQFKTLLETF</sequence>
<accession>A0A9P7VE68</accession>
<keyword evidence="4" id="KW-1185">Reference proteome</keyword>
<dbReference type="RefSeq" id="XP_043051577.1">
    <property type="nucleotide sequence ID" value="XM_043190900.1"/>
</dbReference>
<evidence type="ECO:0000259" key="2">
    <source>
        <dbReference type="Pfam" id="PF25409"/>
    </source>
</evidence>
<dbReference type="GeneID" id="66113414"/>
<proteinExistence type="predicted"/>
<reference evidence="3" key="1">
    <citation type="submission" date="2021-03" db="EMBL/GenBank/DDBJ databases">
        <authorList>
            <person name="Palmer J.M."/>
        </authorList>
    </citation>
    <scope>NUCLEOTIDE SEQUENCE</scope>
    <source>
        <strain evidence="3">ARV_011</strain>
    </source>
</reference>
<feature type="compositionally biased region" description="Polar residues" evidence="1">
    <location>
        <begin position="416"/>
        <end position="434"/>
    </location>
</feature>
<feature type="domain" description="PH-like" evidence="2">
    <location>
        <begin position="169"/>
        <end position="317"/>
    </location>
</feature>
<evidence type="ECO:0000313" key="3">
    <source>
        <dbReference type="EMBL" id="KAG7196032.1"/>
    </source>
</evidence>
<gene>
    <name evidence="3" type="ORF">KQ657_000040</name>
</gene>
<organism evidence="3 4">
    <name type="scientific">Scheffersomyces spartinae</name>
    <dbReference type="NCBI Taxonomy" id="45513"/>
    <lineage>
        <taxon>Eukaryota</taxon>
        <taxon>Fungi</taxon>
        <taxon>Dikarya</taxon>
        <taxon>Ascomycota</taxon>
        <taxon>Saccharomycotina</taxon>
        <taxon>Pichiomycetes</taxon>
        <taxon>Debaryomycetaceae</taxon>
        <taxon>Scheffersomyces</taxon>
    </lineage>
</organism>
<dbReference type="Proteomes" id="UP000790833">
    <property type="component" value="Unassembled WGS sequence"/>
</dbReference>
<dbReference type="EMBL" id="JAHMUF010000001">
    <property type="protein sequence ID" value="KAG7196032.1"/>
    <property type="molecule type" value="Genomic_DNA"/>
</dbReference>
<comment type="caution">
    <text evidence="3">The sequence shown here is derived from an EMBL/GenBank/DDBJ whole genome shotgun (WGS) entry which is preliminary data.</text>
</comment>